<dbReference type="OrthoDB" id="6154284at2759"/>
<dbReference type="PANTHER" id="PTHR28635">
    <property type="entry name" value="TRANSMEMBRANE INNER EAR EXPRESSED PROTEIN"/>
    <property type="match status" value="1"/>
</dbReference>
<keyword evidence="1" id="KW-0472">Membrane</keyword>
<evidence type="ECO:0000313" key="4">
    <source>
        <dbReference type="WBParaSite" id="SBAD_0000014301-mRNA-1"/>
    </source>
</evidence>
<reference evidence="4" key="1">
    <citation type="submission" date="2016-06" db="UniProtKB">
        <authorList>
            <consortium name="WormBaseParasite"/>
        </authorList>
    </citation>
    <scope>IDENTIFICATION</scope>
</reference>
<evidence type="ECO:0000313" key="2">
    <source>
        <dbReference type="EMBL" id="VDO79953.1"/>
    </source>
</evidence>
<sequence>MSVIVDDLNFKTESALDMKIAPHFRLWVLLAMIFGILLLMTVVICCFAKIRIPRTKREIELNAASRKLLSGSRKFSCLPCAFTNRKHSKVSYLLCSSALSSQISC</sequence>
<protein>
    <submittedName>
        <fullName evidence="4">Transmembrane protein 167A</fullName>
    </submittedName>
</protein>
<dbReference type="InterPro" id="IPR032006">
    <property type="entry name" value="TMIE"/>
</dbReference>
<name>A0A183I938_9BILA</name>
<dbReference type="AlphaFoldDB" id="A0A183I938"/>
<feature type="transmembrane region" description="Helical" evidence="1">
    <location>
        <begin position="26"/>
        <end position="48"/>
    </location>
</feature>
<keyword evidence="1" id="KW-1133">Transmembrane helix</keyword>
<dbReference type="PANTHER" id="PTHR28635:SF1">
    <property type="entry name" value="TRANSMEMBRANE INNER EAR EXPRESSED PROTEIN"/>
    <property type="match status" value="1"/>
</dbReference>
<dbReference type="WBParaSite" id="SBAD_0000014301-mRNA-1">
    <property type="protein sequence ID" value="SBAD_0000014301-mRNA-1"/>
    <property type="gene ID" value="SBAD_0000014301"/>
</dbReference>
<reference evidence="2 3" key="2">
    <citation type="submission" date="2018-11" db="EMBL/GenBank/DDBJ databases">
        <authorList>
            <consortium name="Pathogen Informatics"/>
        </authorList>
    </citation>
    <scope>NUCLEOTIDE SEQUENCE [LARGE SCALE GENOMIC DNA]</scope>
</reference>
<accession>A0A183I938</accession>
<dbReference type="Pfam" id="PF16038">
    <property type="entry name" value="TMIE"/>
    <property type="match status" value="1"/>
</dbReference>
<evidence type="ECO:0000256" key="1">
    <source>
        <dbReference type="SAM" id="Phobius"/>
    </source>
</evidence>
<organism evidence="4">
    <name type="scientific">Soboliphyme baturini</name>
    <dbReference type="NCBI Taxonomy" id="241478"/>
    <lineage>
        <taxon>Eukaryota</taxon>
        <taxon>Metazoa</taxon>
        <taxon>Ecdysozoa</taxon>
        <taxon>Nematoda</taxon>
        <taxon>Enoplea</taxon>
        <taxon>Dorylaimia</taxon>
        <taxon>Dioctophymatida</taxon>
        <taxon>Dioctophymatoidea</taxon>
        <taxon>Soboliphymatidae</taxon>
        <taxon>Soboliphyme</taxon>
    </lineage>
</organism>
<evidence type="ECO:0000313" key="3">
    <source>
        <dbReference type="Proteomes" id="UP000270296"/>
    </source>
</evidence>
<dbReference type="EMBL" id="UZAM01000211">
    <property type="protein sequence ID" value="VDO79953.1"/>
    <property type="molecule type" value="Genomic_DNA"/>
</dbReference>
<proteinExistence type="predicted"/>
<keyword evidence="3" id="KW-1185">Reference proteome</keyword>
<gene>
    <name evidence="2" type="ORF">SBAD_LOCUS132</name>
</gene>
<dbReference type="Proteomes" id="UP000270296">
    <property type="component" value="Unassembled WGS sequence"/>
</dbReference>
<keyword evidence="1" id="KW-0812">Transmembrane</keyword>